<dbReference type="InterPro" id="IPR027599">
    <property type="entry name" value="PqqD-rel_X"/>
</dbReference>
<name>M2TC65_9SPHN</name>
<gene>
    <name evidence="1" type="ORF">C725_0159</name>
</gene>
<evidence type="ECO:0000313" key="1">
    <source>
        <dbReference type="EMBL" id="EMD84229.1"/>
    </source>
</evidence>
<organism evidence="1 2">
    <name type="scientific">Pacificimonas flava</name>
    <dbReference type="NCBI Taxonomy" id="1234595"/>
    <lineage>
        <taxon>Bacteria</taxon>
        <taxon>Pseudomonadati</taxon>
        <taxon>Pseudomonadota</taxon>
        <taxon>Alphaproteobacteria</taxon>
        <taxon>Sphingomonadales</taxon>
        <taxon>Sphingosinicellaceae</taxon>
        <taxon>Pacificimonas</taxon>
    </lineage>
</organism>
<dbReference type="RefSeq" id="WP_008599541.1">
    <property type="nucleotide sequence ID" value="NZ_AMRV01000001.1"/>
</dbReference>
<accession>M2TC65</accession>
<sequence length="91" mass="9904">MRFRPSRDIRVERLADMTLVFHRLSGETHILSPEAEAILHAVPMGGADGPAVVETLSVDFDIVSADSPGPDETILARLQELADLGILQRCP</sequence>
<protein>
    <recommendedName>
        <fullName evidence="3">HPr-rel-A system PqqD family protein</fullName>
    </recommendedName>
</protein>
<dbReference type="NCBIfam" id="TIGR04353">
    <property type="entry name" value="PqqD_rel_X"/>
    <property type="match status" value="1"/>
</dbReference>
<dbReference type="OrthoDB" id="7475313at2"/>
<comment type="caution">
    <text evidence="1">The sequence shown here is derived from an EMBL/GenBank/DDBJ whole genome shotgun (WGS) entry which is preliminary data.</text>
</comment>
<reference evidence="1 2" key="1">
    <citation type="journal article" date="2013" name="Genome Announc.">
        <title>Draft Genome Sequence of Strain JLT2015T, Belonging to the Family Sphingomonadaceae of the Alphaproteobacteria.</title>
        <authorList>
            <person name="Tang K."/>
            <person name="Liu K."/>
            <person name="Li S."/>
            <person name="Jiao N."/>
        </authorList>
    </citation>
    <scope>NUCLEOTIDE SEQUENCE [LARGE SCALE GENOMIC DNA]</scope>
    <source>
        <strain evidence="1 2">JLT2015</strain>
    </source>
</reference>
<dbReference type="Proteomes" id="UP000011717">
    <property type="component" value="Unassembled WGS sequence"/>
</dbReference>
<evidence type="ECO:0008006" key="3">
    <source>
        <dbReference type="Google" id="ProtNLM"/>
    </source>
</evidence>
<evidence type="ECO:0000313" key="2">
    <source>
        <dbReference type="Proteomes" id="UP000011717"/>
    </source>
</evidence>
<dbReference type="EMBL" id="AMRV01000001">
    <property type="protein sequence ID" value="EMD84229.1"/>
    <property type="molecule type" value="Genomic_DNA"/>
</dbReference>
<keyword evidence="2" id="KW-1185">Reference proteome</keyword>
<proteinExistence type="predicted"/>
<dbReference type="AlphaFoldDB" id="M2TC65"/>